<feature type="transmembrane region" description="Helical" evidence="2">
    <location>
        <begin position="174"/>
        <end position="195"/>
    </location>
</feature>
<feature type="transmembrane region" description="Helical" evidence="2">
    <location>
        <begin position="302"/>
        <end position="324"/>
    </location>
</feature>
<sequence length="408" mass="47060">MRFQTSLKQNGHRFLSLLQCHRDRRRHIYGVAAPRQSMRKLLNLNRDGLSLLHPELPTPTPSPRRSPRRDPRFHRAYFLFPVSRNVFDITALCFISALLILSSVAFAFIFYLRLRSQRLQHLENFNSIWTVRLLLVSLASIWASNEVLRLPFVRKHYLYPFELTLVEQANICKLHVVLSLGFFEPGFLITLLFLVNVSIKKRKPSRLWALVFLLMICFPLTLLQLFFVVFTPFEGKMPKFMHGSFVLGDDVYGAKTVLCVYPFFSCVIFGGFTIAYSMAFLLSCWRVMAFVINKGIRMRINILAATVMVSLSVQVACLSLSWLWMPEEGAYGFVVLAMFLFVTGCMAWGSHFVLKPIKTRWRRTPSCSGGPRRSKRKRGGDQSDEYGPCRLAGWLWLLNCTHGRVLNL</sequence>
<protein>
    <submittedName>
        <fullName evidence="3">Uncharacterized protein</fullName>
    </submittedName>
</protein>
<dbReference type="AlphaFoldDB" id="A0AAW2TF27"/>
<feature type="transmembrane region" description="Helical" evidence="2">
    <location>
        <begin position="330"/>
        <end position="354"/>
    </location>
</feature>
<name>A0AAW2TF27_SESRA</name>
<comment type="caution">
    <text evidence="3">The sequence shown here is derived from an EMBL/GenBank/DDBJ whole genome shotgun (WGS) entry which is preliminary data.</text>
</comment>
<dbReference type="PANTHER" id="PTHR34116:SF9">
    <property type="entry name" value="OS08G0346600 PROTEIN"/>
    <property type="match status" value="1"/>
</dbReference>
<accession>A0AAW2TF27</accession>
<keyword evidence="2" id="KW-0812">Transmembrane</keyword>
<reference evidence="3" key="1">
    <citation type="submission" date="2020-06" db="EMBL/GenBank/DDBJ databases">
        <authorList>
            <person name="Li T."/>
            <person name="Hu X."/>
            <person name="Zhang T."/>
            <person name="Song X."/>
            <person name="Zhang H."/>
            <person name="Dai N."/>
            <person name="Sheng W."/>
            <person name="Hou X."/>
            <person name="Wei L."/>
        </authorList>
    </citation>
    <scope>NUCLEOTIDE SEQUENCE</scope>
    <source>
        <strain evidence="3">G02</strain>
        <tissue evidence="3">Leaf</tissue>
    </source>
</reference>
<dbReference type="PANTHER" id="PTHR34116">
    <property type="entry name" value="PLASMINOGEN ACTIVATOR INHIBITOR"/>
    <property type="match status" value="1"/>
</dbReference>
<evidence type="ECO:0000313" key="3">
    <source>
        <dbReference type="EMBL" id="KAL0403262.1"/>
    </source>
</evidence>
<organism evidence="3">
    <name type="scientific">Sesamum radiatum</name>
    <name type="common">Black benniseed</name>
    <dbReference type="NCBI Taxonomy" id="300843"/>
    <lineage>
        <taxon>Eukaryota</taxon>
        <taxon>Viridiplantae</taxon>
        <taxon>Streptophyta</taxon>
        <taxon>Embryophyta</taxon>
        <taxon>Tracheophyta</taxon>
        <taxon>Spermatophyta</taxon>
        <taxon>Magnoliopsida</taxon>
        <taxon>eudicotyledons</taxon>
        <taxon>Gunneridae</taxon>
        <taxon>Pentapetalae</taxon>
        <taxon>asterids</taxon>
        <taxon>lamiids</taxon>
        <taxon>Lamiales</taxon>
        <taxon>Pedaliaceae</taxon>
        <taxon>Sesamum</taxon>
    </lineage>
</organism>
<feature type="transmembrane region" description="Helical" evidence="2">
    <location>
        <begin position="207"/>
        <end position="230"/>
    </location>
</feature>
<keyword evidence="2" id="KW-1133">Transmembrane helix</keyword>
<proteinExistence type="predicted"/>
<feature type="transmembrane region" description="Helical" evidence="2">
    <location>
        <begin position="89"/>
        <end position="112"/>
    </location>
</feature>
<dbReference type="EMBL" id="JACGWJ010000008">
    <property type="protein sequence ID" value="KAL0403262.1"/>
    <property type="molecule type" value="Genomic_DNA"/>
</dbReference>
<keyword evidence="2" id="KW-0472">Membrane</keyword>
<feature type="transmembrane region" description="Helical" evidence="2">
    <location>
        <begin position="260"/>
        <end position="282"/>
    </location>
</feature>
<feature type="region of interest" description="Disordered" evidence="1">
    <location>
        <begin position="364"/>
        <end position="383"/>
    </location>
</feature>
<reference evidence="3" key="2">
    <citation type="journal article" date="2024" name="Plant">
        <title>Genomic evolution and insights into agronomic trait innovations of Sesamum species.</title>
        <authorList>
            <person name="Miao H."/>
            <person name="Wang L."/>
            <person name="Qu L."/>
            <person name="Liu H."/>
            <person name="Sun Y."/>
            <person name="Le M."/>
            <person name="Wang Q."/>
            <person name="Wei S."/>
            <person name="Zheng Y."/>
            <person name="Lin W."/>
            <person name="Duan Y."/>
            <person name="Cao H."/>
            <person name="Xiong S."/>
            <person name="Wang X."/>
            <person name="Wei L."/>
            <person name="Li C."/>
            <person name="Ma Q."/>
            <person name="Ju M."/>
            <person name="Zhao R."/>
            <person name="Li G."/>
            <person name="Mu C."/>
            <person name="Tian Q."/>
            <person name="Mei H."/>
            <person name="Zhang T."/>
            <person name="Gao T."/>
            <person name="Zhang H."/>
        </authorList>
    </citation>
    <scope>NUCLEOTIDE SEQUENCE</scope>
    <source>
        <strain evidence="3">G02</strain>
    </source>
</reference>
<evidence type="ECO:0000256" key="1">
    <source>
        <dbReference type="SAM" id="MobiDB-lite"/>
    </source>
</evidence>
<feature type="transmembrane region" description="Helical" evidence="2">
    <location>
        <begin position="124"/>
        <end position="143"/>
    </location>
</feature>
<evidence type="ECO:0000256" key="2">
    <source>
        <dbReference type="SAM" id="Phobius"/>
    </source>
</evidence>
<gene>
    <name evidence="3" type="ORF">Sradi_1967000</name>
</gene>